<keyword evidence="4 6" id="KW-1133">Transmembrane helix</keyword>
<evidence type="ECO:0000256" key="6">
    <source>
        <dbReference type="SAM" id="Phobius"/>
    </source>
</evidence>
<dbReference type="KEGG" id="mmed:Mame_04442"/>
<evidence type="ECO:0000256" key="1">
    <source>
        <dbReference type="ARBA" id="ARBA00004651"/>
    </source>
</evidence>
<dbReference type="NCBIfam" id="TIGR02229">
    <property type="entry name" value="caa3_sub_IV"/>
    <property type="match status" value="1"/>
</dbReference>
<evidence type="ECO:0000256" key="4">
    <source>
        <dbReference type="ARBA" id="ARBA00022989"/>
    </source>
</evidence>
<dbReference type="Pfam" id="PF03626">
    <property type="entry name" value="COX4_pro"/>
    <property type="match status" value="1"/>
</dbReference>
<evidence type="ECO:0000256" key="2">
    <source>
        <dbReference type="ARBA" id="ARBA00022475"/>
    </source>
</evidence>
<dbReference type="eggNOG" id="ENOG50339NS">
    <property type="taxonomic scope" value="Bacteria"/>
</dbReference>
<dbReference type="RefSeq" id="WP_018066881.1">
    <property type="nucleotide sequence ID" value="NZ_AQWH01000029.1"/>
</dbReference>
<evidence type="ECO:0000256" key="5">
    <source>
        <dbReference type="ARBA" id="ARBA00023136"/>
    </source>
</evidence>
<evidence type="ECO:0000313" key="8">
    <source>
        <dbReference type="Proteomes" id="UP000191135"/>
    </source>
</evidence>
<feature type="transmembrane region" description="Helical" evidence="6">
    <location>
        <begin position="64"/>
        <end position="85"/>
    </location>
</feature>
<gene>
    <name evidence="7" type="ORF">Mame_04442</name>
</gene>
<geneLocation type="plasmid" evidence="8">
    <name>pmm593</name>
</geneLocation>
<dbReference type="GO" id="GO:0005886">
    <property type="term" value="C:plasma membrane"/>
    <property type="evidence" value="ECO:0007669"/>
    <property type="project" value="UniProtKB-SubCell"/>
</dbReference>
<keyword evidence="3 6" id="KW-0812">Transmembrane</keyword>
<name>A0A1U9Z7T0_9HYPH</name>
<keyword evidence="5 6" id="KW-0472">Membrane</keyword>
<dbReference type="InterPro" id="IPR005171">
    <property type="entry name" value="Cyt_c_oxidase_su4_prok"/>
</dbReference>
<feature type="transmembrane region" description="Helical" evidence="6">
    <location>
        <begin position="34"/>
        <end position="52"/>
    </location>
</feature>
<keyword evidence="8" id="KW-1185">Reference proteome</keyword>
<dbReference type="AlphaFoldDB" id="A0A1U9Z7T0"/>
<dbReference type="InterPro" id="IPR011743">
    <property type="entry name" value="Caa3_sub_IV"/>
</dbReference>
<dbReference type="OrthoDB" id="7916717at2"/>
<organism evidence="7 8">
    <name type="scientific">Martelella mediterranea DSM 17316</name>
    <dbReference type="NCBI Taxonomy" id="1122214"/>
    <lineage>
        <taxon>Bacteria</taxon>
        <taxon>Pseudomonadati</taxon>
        <taxon>Pseudomonadota</taxon>
        <taxon>Alphaproteobacteria</taxon>
        <taxon>Hyphomicrobiales</taxon>
        <taxon>Aurantimonadaceae</taxon>
        <taxon>Martelella</taxon>
    </lineage>
</organism>
<evidence type="ECO:0000256" key="3">
    <source>
        <dbReference type="ARBA" id="ARBA00022692"/>
    </source>
</evidence>
<reference evidence="7 8" key="1">
    <citation type="submission" date="2017-03" db="EMBL/GenBank/DDBJ databases">
        <title>Foreign affairs: Plasmid Transfer between Roseobacters and Rhizobia.</title>
        <authorList>
            <person name="Bartling P."/>
            <person name="Bunk B."/>
            <person name="Overmann J."/>
            <person name="Brinkmann H."/>
            <person name="Petersen J."/>
        </authorList>
    </citation>
    <scope>NUCLEOTIDE SEQUENCE [LARGE SCALE GENOMIC DNA]</scope>
    <source>
        <strain evidence="7 8">MACL11</strain>
        <plasmid evidence="8">Plasmid pmm593</plasmid>
    </source>
</reference>
<proteinExistence type="predicted"/>
<keyword evidence="2" id="KW-1003">Cell membrane</keyword>
<protein>
    <submittedName>
        <fullName evidence="7">Caa(3)-type oxidase, subunit IV</fullName>
    </submittedName>
</protein>
<sequence length="90" mass="9958">MRQYLQTSVIWLLLALLLGLTVLASHVFTGPVSLFAGLIIASMKAGLVLWFFMGMRHETPMVRLFGTGALFWLAALLLLTFVDYLSRGAV</sequence>
<accession>A0A1U9Z7T0</accession>
<comment type="subcellular location">
    <subcellularLocation>
        <location evidence="1">Cell membrane</location>
        <topology evidence="1">Multi-pass membrane protein</topology>
    </subcellularLocation>
</comment>
<dbReference type="EMBL" id="CP020331">
    <property type="protein sequence ID" value="AQZ53734.1"/>
    <property type="molecule type" value="Genomic_DNA"/>
</dbReference>
<keyword evidence="7" id="KW-0614">Plasmid</keyword>
<dbReference type="Proteomes" id="UP000191135">
    <property type="component" value="Plasmid pMM593"/>
</dbReference>
<evidence type="ECO:0000313" key="7">
    <source>
        <dbReference type="EMBL" id="AQZ53734.1"/>
    </source>
</evidence>